<dbReference type="EMBL" id="JACXSI010000066">
    <property type="protein sequence ID" value="MBD3110285.1"/>
    <property type="molecule type" value="Genomic_DNA"/>
</dbReference>
<sequence length="123" mass="13658">MLVHFNDDKPIFIQLAEAVEDAILSGAFPEETQIPSTTEISVSNKINPATALKGINLLVEEGTIYKKRGVGMFVAAGSSEKILSKRKQDFYDTFIETLILEAKKLKLSKEEIISMVERGFKHG</sequence>
<dbReference type="PANTHER" id="PTHR38445:SF10">
    <property type="entry name" value="GNTR-FAMILY TRANSCRIPTIONAL REGULATOR"/>
    <property type="match status" value="1"/>
</dbReference>
<dbReference type="RefSeq" id="WP_190999819.1">
    <property type="nucleotide sequence ID" value="NZ_JACXSI010000066.1"/>
</dbReference>
<evidence type="ECO:0000256" key="1">
    <source>
        <dbReference type="ARBA" id="ARBA00023015"/>
    </source>
</evidence>
<feature type="domain" description="HTH gntR-type" evidence="4">
    <location>
        <begin position="9"/>
        <end position="77"/>
    </location>
</feature>
<gene>
    <name evidence="5" type="ORF">IEO70_18320</name>
</gene>
<organism evidence="5 6">
    <name type="scientific">Peribacillus faecalis</name>
    <dbReference type="NCBI Taxonomy" id="2772559"/>
    <lineage>
        <taxon>Bacteria</taxon>
        <taxon>Bacillati</taxon>
        <taxon>Bacillota</taxon>
        <taxon>Bacilli</taxon>
        <taxon>Bacillales</taxon>
        <taxon>Bacillaceae</taxon>
        <taxon>Peribacillus</taxon>
    </lineage>
</organism>
<protein>
    <submittedName>
        <fullName evidence="5">GntR family transcriptional regulator</fullName>
    </submittedName>
</protein>
<evidence type="ECO:0000256" key="2">
    <source>
        <dbReference type="ARBA" id="ARBA00023125"/>
    </source>
</evidence>
<dbReference type="InterPro" id="IPR036388">
    <property type="entry name" value="WH-like_DNA-bd_sf"/>
</dbReference>
<reference evidence="5" key="1">
    <citation type="submission" date="2020-09" db="EMBL/GenBank/DDBJ databases">
        <title>Bacillus faecalis sp. nov., a moderately halophilic bacterium isolated from cow faeces.</title>
        <authorList>
            <person name="Jiang L."/>
            <person name="Lee J."/>
        </authorList>
    </citation>
    <scope>NUCLEOTIDE SEQUENCE</scope>
    <source>
        <strain evidence="5">AGMB 02131</strain>
    </source>
</reference>
<proteinExistence type="predicted"/>
<keyword evidence="1" id="KW-0805">Transcription regulation</keyword>
<dbReference type="GO" id="GO:0003700">
    <property type="term" value="F:DNA-binding transcription factor activity"/>
    <property type="evidence" value="ECO:0007669"/>
    <property type="project" value="InterPro"/>
</dbReference>
<dbReference type="SUPFAM" id="SSF46785">
    <property type="entry name" value="Winged helix' DNA-binding domain"/>
    <property type="match status" value="1"/>
</dbReference>
<keyword evidence="2" id="KW-0238">DNA-binding</keyword>
<keyword evidence="6" id="KW-1185">Reference proteome</keyword>
<dbReference type="PANTHER" id="PTHR38445">
    <property type="entry name" value="HTH-TYPE TRANSCRIPTIONAL REPRESSOR YTRA"/>
    <property type="match status" value="1"/>
</dbReference>
<dbReference type="InterPro" id="IPR000524">
    <property type="entry name" value="Tscrpt_reg_HTH_GntR"/>
</dbReference>
<dbReference type="GO" id="GO:0003677">
    <property type="term" value="F:DNA binding"/>
    <property type="evidence" value="ECO:0007669"/>
    <property type="project" value="UniProtKB-KW"/>
</dbReference>
<dbReference type="Proteomes" id="UP000602076">
    <property type="component" value="Unassembled WGS sequence"/>
</dbReference>
<name>A0A927HBZ2_9BACI</name>
<evidence type="ECO:0000313" key="6">
    <source>
        <dbReference type="Proteomes" id="UP000602076"/>
    </source>
</evidence>
<accession>A0A927HBZ2</accession>
<dbReference type="AlphaFoldDB" id="A0A927HBZ2"/>
<evidence type="ECO:0000256" key="3">
    <source>
        <dbReference type="ARBA" id="ARBA00023163"/>
    </source>
</evidence>
<dbReference type="InterPro" id="IPR036390">
    <property type="entry name" value="WH_DNA-bd_sf"/>
</dbReference>
<dbReference type="Gene3D" id="1.10.10.10">
    <property type="entry name" value="Winged helix-like DNA-binding domain superfamily/Winged helix DNA-binding domain"/>
    <property type="match status" value="1"/>
</dbReference>
<comment type="caution">
    <text evidence="5">The sequence shown here is derived from an EMBL/GenBank/DDBJ whole genome shotgun (WGS) entry which is preliminary data.</text>
</comment>
<dbReference type="CDD" id="cd07377">
    <property type="entry name" value="WHTH_GntR"/>
    <property type="match status" value="1"/>
</dbReference>
<dbReference type="PROSITE" id="PS50949">
    <property type="entry name" value="HTH_GNTR"/>
    <property type="match status" value="1"/>
</dbReference>
<dbReference type="SMART" id="SM00345">
    <property type="entry name" value="HTH_GNTR"/>
    <property type="match status" value="1"/>
</dbReference>
<evidence type="ECO:0000313" key="5">
    <source>
        <dbReference type="EMBL" id="MBD3110285.1"/>
    </source>
</evidence>
<evidence type="ECO:0000259" key="4">
    <source>
        <dbReference type="PROSITE" id="PS50949"/>
    </source>
</evidence>
<keyword evidence="3" id="KW-0804">Transcription</keyword>